<organism evidence="3">
    <name type="scientific">Pseudo-nitzschia australis</name>
    <dbReference type="NCBI Taxonomy" id="44445"/>
    <lineage>
        <taxon>Eukaryota</taxon>
        <taxon>Sar</taxon>
        <taxon>Stramenopiles</taxon>
        <taxon>Ochrophyta</taxon>
        <taxon>Bacillariophyta</taxon>
        <taxon>Bacillariophyceae</taxon>
        <taxon>Bacillariophycidae</taxon>
        <taxon>Bacillariales</taxon>
        <taxon>Bacillariaceae</taxon>
        <taxon>Pseudo-nitzschia</taxon>
    </lineage>
</organism>
<keyword evidence="1" id="KW-0175">Coiled coil</keyword>
<feature type="compositionally biased region" description="Polar residues" evidence="2">
    <location>
        <begin position="248"/>
        <end position="258"/>
    </location>
</feature>
<feature type="compositionally biased region" description="Low complexity" evidence="2">
    <location>
        <begin position="175"/>
        <end position="205"/>
    </location>
</feature>
<feature type="coiled-coil region" evidence="1">
    <location>
        <begin position="443"/>
        <end position="473"/>
    </location>
</feature>
<protein>
    <submittedName>
        <fullName evidence="3">Uncharacterized protein</fullName>
    </submittedName>
</protein>
<dbReference type="AlphaFoldDB" id="A0A7S4A985"/>
<evidence type="ECO:0000256" key="2">
    <source>
        <dbReference type="SAM" id="MobiDB-lite"/>
    </source>
</evidence>
<evidence type="ECO:0000313" key="3">
    <source>
        <dbReference type="EMBL" id="CAE0707899.1"/>
    </source>
</evidence>
<proteinExistence type="predicted"/>
<accession>A0A7S4A985</accession>
<sequence length="674" mass="75057">MEKGTNKRNLNCGSGYNISGNDNRIVLHSGPWATAIQQATAYAFAAEDNQNGRDSIASNNKSTTTTRTSKNEHRRNDKNATKKEDCNKKIKGIAAVTALNRVECSLKYLETLRELLEQQENWEWVPYPCNPPTFHCEEENEGDDENVLLLAAFNKENKKNVAGENRNTSSNIVHSTSKSSFASTTTTTTKQTPTSSCKSSSSSKRSTSHGRNWTDSKNRYASIASDIDSDSDKEEEKEEDAAAEGANAKTNASVDNGLSPNAIPYDPYLFVHQEQHKDKDKQSETMDTVRILIRLQASQSDLHAKRARLLATQRRWLPGVGALQSSIVALAQGLELADTAISKTLAGTTDATAASTNTHHHETFTKKKDRMAQLERDAEIISVSTSYLVYEKDRYLKAAHKQVTKLERILKSMWESRDQARKRLGTHDWVHNPQSKGYFAKIRHQHEKELYSLEEALTQLEDSQTDASSLVDEAGRLREKLREIKYAQNRYNGKHMSFCQDAAEDAEDDLPVQYGWTFTGSLDSGREDRVEFYDKWIDLGSSLSLSSNRGVNVKIGVELVGIPSVRNETDLAATDFAKGSNGNNNGNGIKNNDQVGPFVLVQLDVHVETGAVRTVAEYPARYDGDEDDGSLVQPVWKLPLFFAGKTVDPGLYRNILADPLSVRSSNCNKDGRNY</sequence>
<feature type="region of interest" description="Disordered" evidence="2">
    <location>
        <begin position="52"/>
        <end position="83"/>
    </location>
</feature>
<feature type="region of interest" description="Disordered" evidence="2">
    <location>
        <begin position="160"/>
        <end position="258"/>
    </location>
</feature>
<feature type="compositionally biased region" description="Acidic residues" evidence="2">
    <location>
        <begin position="227"/>
        <end position="242"/>
    </location>
</feature>
<reference evidence="3" key="1">
    <citation type="submission" date="2021-01" db="EMBL/GenBank/DDBJ databases">
        <authorList>
            <person name="Corre E."/>
            <person name="Pelletier E."/>
            <person name="Niang G."/>
            <person name="Scheremetjew M."/>
            <person name="Finn R."/>
            <person name="Kale V."/>
            <person name="Holt S."/>
            <person name="Cochrane G."/>
            <person name="Meng A."/>
            <person name="Brown T."/>
            <person name="Cohen L."/>
        </authorList>
    </citation>
    <scope>NUCLEOTIDE SEQUENCE</scope>
    <source>
        <strain evidence="3">10249 10 AB</strain>
    </source>
</reference>
<dbReference type="EMBL" id="HBIX01000802">
    <property type="protein sequence ID" value="CAE0707899.1"/>
    <property type="molecule type" value="Transcribed_RNA"/>
</dbReference>
<feature type="compositionally biased region" description="Low complexity" evidence="2">
    <location>
        <begin position="58"/>
        <end position="68"/>
    </location>
</feature>
<feature type="compositionally biased region" description="Basic and acidic residues" evidence="2">
    <location>
        <begin position="69"/>
        <end position="83"/>
    </location>
</feature>
<name>A0A7S4A985_9STRA</name>
<feature type="compositionally biased region" description="Polar residues" evidence="2">
    <location>
        <begin position="165"/>
        <end position="174"/>
    </location>
</feature>
<evidence type="ECO:0000256" key="1">
    <source>
        <dbReference type="SAM" id="Coils"/>
    </source>
</evidence>
<gene>
    <name evidence="3" type="ORF">PAUS00366_LOCUS619</name>
</gene>